<evidence type="ECO:0000313" key="4">
    <source>
        <dbReference type="Proteomes" id="UP001348397"/>
    </source>
</evidence>
<keyword evidence="1" id="KW-1133">Transmembrane helix</keyword>
<dbReference type="Pfam" id="PF13785">
    <property type="entry name" value="DUF4178"/>
    <property type="match status" value="1"/>
</dbReference>
<evidence type="ECO:0000313" key="3">
    <source>
        <dbReference type="EMBL" id="MEC3877093.1"/>
    </source>
</evidence>
<evidence type="ECO:0000259" key="2">
    <source>
        <dbReference type="Pfam" id="PF13785"/>
    </source>
</evidence>
<feature type="transmembrane region" description="Helical" evidence="1">
    <location>
        <begin position="219"/>
        <end position="239"/>
    </location>
</feature>
<organism evidence="3 4">
    <name type="scientific">Chryseobacterium salviniae</name>
    <dbReference type="NCBI Taxonomy" id="3101750"/>
    <lineage>
        <taxon>Bacteria</taxon>
        <taxon>Pseudomonadati</taxon>
        <taxon>Bacteroidota</taxon>
        <taxon>Flavobacteriia</taxon>
        <taxon>Flavobacteriales</taxon>
        <taxon>Weeksellaceae</taxon>
        <taxon>Chryseobacterium group</taxon>
        <taxon>Chryseobacterium</taxon>
    </lineage>
</organism>
<protein>
    <submittedName>
        <fullName evidence="3">DUF4178 domain-containing protein</fullName>
    </submittedName>
</protein>
<accession>A0ABU6HW76</accession>
<dbReference type="InterPro" id="IPR025235">
    <property type="entry name" value="DUF4178"/>
</dbReference>
<keyword evidence="4" id="KW-1185">Reference proteome</keyword>
<proteinExistence type="predicted"/>
<keyword evidence="1" id="KW-0472">Membrane</keyword>
<feature type="transmembrane region" description="Helical" evidence="1">
    <location>
        <begin position="445"/>
        <end position="469"/>
    </location>
</feature>
<reference evidence="3 4" key="1">
    <citation type="submission" date="2024-01" db="EMBL/GenBank/DDBJ databases">
        <title>Chryseobacterium sp. T9W2-O.</title>
        <authorList>
            <person name="Maltman C."/>
        </authorList>
    </citation>
    <scope>NUCLEOTIDE SEQUENCE [LARGE SCALE GENOMIC DNA]</scope>
    <source>
        <strain evidence="3 4">T9W2-O</strain>
    </source>
</reference>
<sequence>MHYICPVCKTENTIDADFKIGEYVCKSCSNLIDIPKNVSTKVVKKPIENVVLEVGQKGTIDGTEYTVTGIIIRKYGSTIFWREYYLKDKKGGNAFLSESDGHWVLLYSIDKMEIKRKSWNSIILQYGTLNLRRYETTECHIHAAAGFFEDSLDFGLSTYKEYVNGTQMISEEKSKDGVQYFFGKHISRCKVKKAFNIANLPNYTGIGIVQPFYVNVKQAINIMAVSALIICLIQLYVVATRTNASVFEQEIYFADVLDKEMVSKSFELSGGSAPLKVEISSDVNNSWANVGLGLVNEKNNEIVFASKDIEEYHGYEDGESWSEGSKDESFNFCGVAPGKYHFVISAQRQEPVQTSLPTTYRSPDGNLSLSRDAYGTISVTNNLTLETTAFGDAKLIRKDSMSALGKLVHQTLGKTDIDSLLNANAQAETISATPENKSVKIKAEWLPVSFGNFVFVLLFLVALALGLYFGRRAFERSKWFNSSNSPYTYS</sequence>
<dbReference type="EMBL" id="JAYLAA010000050">
    <property type="protein sequence ID" value="MEC3877093.1"/>
    <property type="molecule type" value="Genomic_DNA"/>
</dbReference>
<comment type="caution">
    <text evidence="3">The sequence shown here is derived from an EMBL/GenBank/DDBJ whole genome shotgun (WGS) entry which is preliminary data.</text>
</comment>
<feature type="domain" description="DUF4178" evidence="2">
    <location>
        <begin position="54"/>
        <end position="187"/>
    </location>
</feature>
<name>A0ABU6HW76_9FLAO</name>
<gene>
    <name evidence="3" type="ORF">SOP96_15355</name>
</gene>
<evidence type="ECO:0000256" key="1">
    <source>
        <dbReference type="SAM" id="Phobius"/>
    </source>
</evidence>
<dbReference type="RefSeq" id="WP_326321804.1">
    <property type="nucleotide sequence ID" value="NZ_JAYLAA010000050.1"/>
</dbReference>
<dbReference type="Proteomes" id="UP001348397">
    <property type="component" value="Unassembled WGS sequence"/>
</dbReference>
<keyword evidence="1" id="KW-0812">Transmembrane</keyword>